<gene>
    <name evidence="5" type="ORF">GHK62_07505</name>
</gene>
<dbReference type="Pfam" id="PF06594">
    <property type="entry name" value="HCBP_related"/>
    <property type="match status" value="4"/>
</dbReference>
<dbReference type="Proteomes" id="UP000439983">
    <property type="component" value="Unassembled WGS sequence"/>
</dbReference>
<dbReference type="OrthoDB" id="475207at2"/>
<dbReference type="GO" id="GO:0005576">
    <property type="term" value="C:extracellular region"/>
    <property type="evidence" value="ECO:0007669"/>
    <property type="project" value="UniProtKB-SubCell"/>
</dbReference>
<dbReference type="RefSeq" id="WP_153437726.1">
    <property type="nucleotide sequence ID" value="NZ_JACIGA010000015.1"/>
</dbReference>
<dbReference type="PRINTS" id="PR00313">
    <property type="entry name" value="CABNDNGRPT"/>
</dbReference>
<dbReference type="InterPro" id="IPR018511">
    <property type="entry name" value="Hemolysin-typ_Ca-bd_CS"/>
</dbReference>
<comment type="subcellular location">
    <subcellularLocation>
        <location evidence="1">Secreted</location>
    </subcellularLocation>
</comment>
<sequence>MAQVTDAVLQQMATSILKGGAAFGSTDDDGLFQLEGDNLFDGGHGDDVLVSGAGSDLFIYRKGDGSDVIRDISKSVDEQDILVLTDLNLTDLTFERIGDTLRIRIASTNETIVSEDFFRSWGHENRGIDKIRLADGSELSREQIARLSMMLGNDNANALTDTASDDMLRGDGGDDQITISGGSDTVIYAVGDGYDVITDTSGLKTETDVLKLLGLRPEDIELSRVGSDLFILVKSSGEQITSTNFFRTDSATGTIGRWGIDQIKFENGVAWDKATITSHAWIRGDSGANSLSGDSTDNILFGGAGNDTLEGGMGSDTYVWKIGDGSDTIVEGQATETQKSDRLLLQDLRSGDVEFFRRGTSLVIRVKATGEAIEVSNQFYGIDNIQEDWDATRFGLEQIEFSDGSLWGRDRFMKAIINPGFDLDVSTLIYSGAALYRYFTDELGHQGNIFYGAEQFTYLFGDHDIAYGTEFNDRIGDGGWGSADPAGYVVSSASNDGHNLFDGGKGNDVLIGGGGHDALIGGEGSDTIYGDGESESGNSGSGYDSLDGGYGDDRLYGGGGDDSLSGGEGSDLLSGGDGADKLVESGDGNDTFIGGRGDDLIVSGSVLDSGNDVFVYARGDGNDIIVEGSSSTVETDTLRFVDLNADDIVLSRVGSDLLIRVTSTGESIYNAGFFGVSNTLSASVGLDRIEFADGSVWGRDTIWEKAWFRGTDGRDVITTRSVVNNTFSGGRGDDIIISGIFGTTENGSDTFVYASGDGNDRIEDGGLYAHEVDRLRLTDLNSSNVQLSRLGGDMFIRDLLTGHVITAAGVFASTSNAFGVDEIVFADGERWDRIRMHSESWFRGSLGRDYIETSDRGDNTFVGGLGDDTLVSAATSNNGSDTDIYNLGDGNDIIHDRSSSSTEIDTLVLNNINPEDVRLLSESGGIVIRFTTSGEFVTDLQSLTDGYGIDKIIFGDGNIWSRADILYWAKEGSAFYGGTSGADQIIGSKYDQRLSGNLGADYIDGRGGSDIIFGDGGNDTLAVSISMLGDIDQLDGGEGNDTVTFQDLSTSVFVDLVLNQGEVRTSDTFSASTSSDRLIATLIGVENVIGTKFDDRLFGNDAANTLSGNAGDDVLDGRSGNDTLSGGLGDDTLLGYLGNDILEGGHGADRLEGGAGNDTYVFTRGDGNDGILEVDGQGTDSLRLKGIVPSEVSLARAGNDLLITVGGGEGGTLRLVAATASYRHFDQYGIEEIVFDDGTKWDTAFLRQWSIYDSATDGDDTLIGTDASGKFGGGKGNDTLDGGRGNDTYYYSRGDGNDTITEGTNSGNADQLILVDINPADVTLVRNGNHVTLAIAESAAGVGDAGSILIKEALDDFYDQGLDKIVFAGGTTWTRADMRGLLLSQASTSGNDTIVGFNAADTIAGGLGDDTLTGGAGNDAFVFRPGFGLDTITDFKAGSGAGDVLEFQNTLFANFESVLAAAAQAGSDTVITFDAANTITLKNVTLANLHADDVRFVA</sequence>
<feature type="compositionally biased region" description="Gly residues" evidence="3">
    <location>
        <begin position="557"/>
        <end position="569"/>
    </location>
</feature>
<feature type="domain" description="Haemolysin-type calcium binding-related" evidence="4">
    <location>
        <begin position="656"/>
        <end position="701"/>
    </location>
</feature>
<keyword evidence="6" id="KW-1185">Reference proteome</keyword>
<name>A0A6N7LAI3_SINTE</name>
<dbReference type="InterPro" id="IPR001343">
    <property type="entry name" value="Hemolysn_Ca-bd"/>
</dbReference>
<organism evidence="5 6">
    <name type="scientific">Sinorhizobium terangae</name>
    <dbReference type="NCBI Taxonomy" id="110322"/>
    <lineage>
        <taxon>Bacteria</taxon>
        <taxon>Pseudomonadati</taxon>
        <taxon>Pseudomonadota</taxon>
        <taxon>Alphaproteobacteria</taxon>
        <taxon>Hyphomicrobiales</taxon>
        <taxon>Rhizobiaceae</taxon>
        <taxon>Sinorhizobium/Ensifer group</taxon>
        <taxon>Sinorhizobium</taxon>
    </lineage>
</organism>
<feature type="domain" description="Haemolysin-type calcium binding-related" evidence="4">
    <location>
        <begin position="362"/>
        <end position="410"/>
    </location>
</feature>
<dbReference type="InterPro" id="IPR010566">
    <property type="entry name" value="Haemolys_ca-bd"/>
</dbReference>
<dbReference type="SUPFAM" id="SSF51120">
    <property type="entry name" value="beta-Roll"/>
    <property type="match status" value="11"/>
</dbReference>
<evidence type="ECO:0000313" key="5">
    <source>
        <dbReference type="EMBL" id="MQX14616.1"/>
    </source>
</evidence>
<keyword evidence="2" id="KW-0964">Secreted</keyword>
<evidence type="ECO:0000256" key="1">
    <source>
        <dbReference type="ARBA" id="ARBA00004613"/>
    </source>
</evidence>
<evidence type="ECO:0000313" key="6">
    <source>
        <dbReference type="Proteomes" id="UP000439983"/>
    </source>
</evidence>
<dbReference type="GO" id="GO:0005509">
    <property type="term" value="F:calcium ion binding"/>
    <property type="evidence" value="ECO:0007669"/>
    <property type="project" value="InterPro"/>
</dbReference>
<comment type="caution">
    <text evidence="5">The sequence shown here is derived from an EMBL/GenBank/DDBJ whole genome shotgun (WGS) entry which is preliminary data.</text>
</comment>
<feature type="region of interest" description="Disordered" evidence="3">
    <location>
        <begin position="557"/>
        <end position="580"/>
    </location>
</feature>
<feature type="domain" description="Haemolysin-type calcium binding-related" evidence="4">
    <location>
        <begin position="228"/>
        <end position="275"/>
    </location>
</feature>
<dbReference type="Gene3D" id="2.150.10.10">
    <property type="entry name" value="Serralysin-like metalloprotease, C-terminal"/>
    <property type="match status" value="9"/>
</dbReference>
<dbReference type="PANTHER" id="PTHR38340:SF1">
    <property type="entry name" value="S-LAYER PROTEIN"/>
    <property type="match status" value="1"/>
</dbReference>
<reference evidence="5 6" key="1">
    <citation type="journal article" date="2013" name="Genome Biol.">
        <title>Comparative genomics of the core and accessory genomes of 48 Sinorhizobium strains comprising five genospecies.</title>
        <authorList>
            <person name="Sugawara M."/>
            <person name="Epstein B."/>
            <person name="Badgley B.D."/>
            <person name="Unno T."/>
            <person name="Xu L."/>
            <person name="Reese J."/>
            <person name="Gyaneshwar P."/>
            <person name="Denny R."/>
            <person name="Mudge J."/>
            <person name="Bharti A.K."/>
            <person name="Farmer A.D."/>
            <person name="May G.D."/>
            <person name="Woodward J.E."/>
            <person name="Medigue C."/>
            <person name="Vallenet D."/>
            <person name="Lajus A."/>
            <person name="Rouy Z."/>
            <person name="Martinez-Vaz B."/>
            <person name="Tiffin P."/>
            <person name="Young N.D."/>
            <person name="Sadowsky M.J."/>
        </authorList>
    </citation>
    <scope>NUCLEOTIDE SEQUENCE [LARGE SCALE GENOMIC DNA]</scope>
    <source>
        <strain evidence="5 6">USDA4894</strain>
    </source>
</reference>
<feature type="compositionally biased region" description="Low complexity" evidence="3">
    <location>
        <begin position="529"/>
        <end position="545"/>
    </location>
</feature>
<evidence type="ECO:0000256" key="2">
    <source>
        <dbReference type="ARBA" id="ARBA00022525"/>
    </source>
</evidence>
<feature type="region of interest" description="Disordered" evidence="3">
    <location>
        <begin position="522"/>
        <end position="545"/>
    </location>
</feature>
<evidence type="ECO:0000256" key="3">
    <source>
        <dbReference type="SAM" id="MobiDB-lite"/>
    </source>
</evidence>
<dbReference type="EMBL" id="WITC01000032">
    <property type="protein sequence ID" value="MQX14616.1"/>
    <property type="molecule type" value="Genomic_DNA"/>
</dbReference>
<dbReference type="PROSITE" id="PS00330">
    <property type="entry name" value="HEMOLYSIN_CALCIUM"/>
    <property type="match status" value="6"/>
</dbReference>
<protein>
    <recommendedName>
        <fullName evidence="4">Haemolysin-type calcium binding-related domain-containing protein</fullName>
    </recommendedName>
</protein>
<proteinExistence type="predicted"/>
<evidence type="ECO:0000259" key="4">
    <source>
        <dbReference type="Pfam" id="PF06594"/>
    </source>
</evidence>
<feature type="domain" description="Haemolysin-type calcium binding-related" evidence="4">
    <location>
        <begin position="1200"/>
        <end position="1244"/>
    </location>
</feature>
<dbReference type="InterPro" id="IPR011049">
    <property type="entry name" value="Serralysin-like_metalloprot_C"/>
</dbReference>
<accession>A0A6N7LAI3</accession>
<dbReference type="InterPro" id="IPR050557">
    <property type="entry name" value="RTX_toxin/Mannuronan_C5-epim"/>
</dbReference>
<dbReference type="PANTHER" id="PTHR38340">
    <property type="entry name" value="S-LAYER PROTEIN"/>
    <property type="match status" value="1"/>
</dbReference>
<dbReference type="Pfam" id="PF00353">
    <property type="entry name" value="HemolysinCabind"/>
    <property type="match status" value="14"/>
</dbReference>